<feature type="transmembrane region" description="Helical" evidence="9">
    <location>
        <begin position="421"/>
        <end position="440"/>
    </location>
</feature>
<feature type="transmembrane region" description="Helical" evidence="9">
    <location>
        <begin position="140"/>
        <end position="161"/>
    </location>
</feature>
<dbReference type="RefSeq" id="WP_047885255.1">
    <property type="nucleotide sequence ID" value="NZ_LDOU01000010.1"/>
</dbReference>
<evidence type="ECO:0000256" key="3">
    <source>
        <dbReference type="ARBA" id="ARBA00022448"/>
    </source>
</evidence>
<dbReference type="OrthoDB" id="9806302at2"/>
<sequence>MAVEKRPDKHGLLSDPIPDVLRRLTVPMIFGMVAILMFNLVDTFFISLLGTEALAAVSFTFPITFALNCITMGISVGISTSIGRLLGKGDTQRAARLTTHGLLLAVLMMIAASGLGLFTIEPLFTLIGAKASLLPIISDYMAIWYLAIPLLVIPMAGNSAIRATGDAKTPAKIMMLAGAINGALDPLLIFGLGPFPELGVQGAAIASGISWAFALIWSLVVLVKRDNLLARPQLAHLLPDWRQILQIGTPAGLSNALTPLSGTVLMTILAAQGTASVAAYGAAMRIESILITVMMALGSALMPFMAQNLGADKPERAFAALFTAMRFAILFQLLVYVMMVPLSWPLSSLFSQDEAVRSQLWHYLIVVPASYGLQTVCMLLISGLNAMHQSFKALLWNLLRLFGLLLPTAWLGSLLGGTEGLFAGIALANVVCGLVAYLYALKLRRDKLAFVTS</sequence>
<proteinExistence type="predicted"/>
<evidence type="ECO:0000256" key="8">
    <source>
        <dbReference type="ARBA" id="ARBA00030855"/>
    </source>
</evidence>
<keyword evidence="4" id="KW-1003">Cell membrane</keyword>
<dbReference type="EMBL" id="LDOU01000010">
    <property type="protein sequence ID" value="KLV09692.1"/>
    <property type="molecule type" value="Genomic_DNA"/>
</dbReference>
<dbReference type="GO" id="GO:0005886">
    <property type="term" value="C:plasma membrane"/>
    <property type="evidence" value="ECO:0007669"/>
    <property type="project" value="UniProtKB-SubCell"/>
</dbReference>
<dbReference type="InterPro" id="IPR002528">
    <property type="entry name" value="MATE_fam"/>
</dbReference>
<feature type="transmembrane region" description="Helical" evidence="9">
    <location>
        <begin position="20"/>
        <end position="41"/>
    </location>
</feature>
<protein>
    <recommendedName>
        <fullName evidence="2">Multidrug resistance protein NorM</fullName>
    </recommendedName>
    <alternativeName>
        <fullName evidence="8">Na(+)/drug antiporter</fullName>
    </alternativeName>
</protein>
<evidence type="ECO:0000256" key="6">
    <source>
        <dbReference type="ARBA" id="ARBA00022989"/>
    </source>
</evidence>
<evidence type="ECO:0000313" key="10">
    <source>
        <dbReference type="EMBL" id="KLV09692.1"/>
    </source>
</evidence>
<feature type="transmembrane region" description="Helical" evidence="9">
    <location>
        <begin position="198"/>
        <end position="223"/>
    </location>
</feature>
<feature type="transmembrane region" description="Helical" evidence="9">
    <location>
        <begin position="318"/>
        <end position="340"/>
    </location>
</feature>
<evidence type="ECO:0000256" key="1">
    <source>
        <dbReference type="ARBA" id="ARBA00004429"/>
    </source>
</evidence>
<reference evidence="10 11" key="1">
    <citation type="submission" date="2015-05" db="EMBL/GenBank/DDBJ databases">
        <title>Photobacterium galathea sp. nov.</title>
        <authorList>
            <person name="Machado H."/>
            <person name="Gram L."/>
        </authorList>
    </citation>
    <scope>NUCLEOTIDE SEQUENCE [LARGE SCALE GENOMIC DNA]</scope>
    <source>
        <strain evidence="10 11">DSM 22954</strain>
    </source>
</reference>
<dbReference type="PATRIC" id="fig|320778.3.peg.2354"/>
<keyword evidence="3" id="KW-0813">Transport</keyword>
<feature type="transmembrane region" description="Helical" evidence="9">
    <location>
        <begin position="101"/>
        <end position="120"/>
    </location>
</feature>
<keyword evidence="6 9" id="KW-1133">Transmembrane helix</keyword>
<dbReference type="NCBIfam" id="TIGR00797">
    <property type="entry name" value="matE"/>
    <property type="match status" value="1"/>
</dbReference>
<evidence type="ECO:0000256" key="2">
    <source>
        <dbReference type="ARBA" id="ARBA00013489"/>
    </source>
</evidence>
<feature type="transmembrane region" description="Helical" evidence="9">
    <location>
        <begin position="393"/>
        <end position="415"/>
    </location>
</feature>
<dbReference type="PANTHER" id="PTHR43549">
    <property type="entry name" value="MULTIDRUG RESISTANCE PROTEIN YPNP-RELATED"/>
    <property type="match status" value="1"/>
</dbReference>
<feature type="transmembrane region" description="Helical" evidence="9">
    <location>
        <begin position="360"/>
        <end position="381"/>
    </location>
</feature>
<name>A0A0J1K5Q2_9GAMM</name>
<dbReference type="GO" id="GO:0015297">
    <property type="term" value="F:antiporter activity"/>
    <property type="evidence" value="ECO:0007669"/>
    <property type="project" value="InterPro"/>
</dbReference>
<dbReference type="GO" id="GO:0042910">
    <property type="term" value="F:xenobiotic transmembrane transporter activity"/>
    <property type="evidence" value="ECO:0007669"/>
    <property type="project" value="InterPro"/>
</dbReference>
<dbReference type="Proteomes" id="UP000035909">
    <property type="component" value="Unassembled WGS sequence"/>
</dbReference>
<evidence type="ECO:0000313" key="11">
    <source>
        <dbReference type="Proteomes" id="UP000035909"/>
    </source>
</evidence>
<feature type="transmembrane region" description="Helical" evidence="9">
    <location>
        <begin position="173"/>
        <end position="192"/>
    </location>
</feature>
<keyword evidence="7 9" id="KW-0472">Membrane</keyword>
<gene>
    <name evidence="10" type="ORF">ABT57_10810</name>
</gene>
<dbReference type="PIRSF" id="PIRSF006603">
    <property type="entry name" value="DinF"/>
    <property type="match status" value="1"/>
</dbReference>
<dbReference type="Pfam" id="PF01554">
    <property type="entry name" value="MatE"/>
    <property type="match status" value="2"/>
</dbReference>
<dbReference type="AlphaFoldDB" id="A0A0J1K5Q2"/>
<accession>A0A0J1K5Q2</accession>
<comment type="subcellular location">
    <subcellularLocation>
        <location evidence="1">Cell inner membrane</location>
        <topology evidence="1">Multi-pass membrane protein</topology>
    </subcellularLocation>
</comment>
<dbReference type="InterPro" id="IPR052031">
    <property type="entry name" value="Membrane_Transporter-Flippase"/>
</dbReference>
<comment type="caution">
    <text evidence="10">The sequence shown here is derived from an EMBL/GenBank/DDBJ whole genome shotgun (WGS) entry which is preliminary data.</text>
</comment>
<evidence type="ECO:0000256" key="5">
    <source>
        <dbReference type="ARBA" id="ARBA00022692"/>
    </source>
</evidence>
<feature type="transmembrane region" description="Helical" evidence="9">
    <location>
        <begin position="53"/>
        <end position="80"/>
    </location>
</feature>
<organism evidence="10 11">
    <name type="scientific">Photobacterium ganghwense</name>
    <dbReference type="NCBI Taxonomy" id="320778"/>
    <lineage>
        <taxon>Bacteria</taxon>
        <taxon>Pseudomonadati</taxon>
        <taxon>Pseudomonadota</taxon>
        <taxon>Gammaproteobacteria</taxon>
        <taxon>Vibrionales</taxon>
        <taxon>Vibrionaceae</taxon>
        <taxon>Photobacterium</taxon>
    </lineage>
</organism>
<keyword evidence="11" id="KW-1185">Reference proteome</keyword>
<dbReference type="STRING" id="320778.ABT57_10810"/>
<evidence type="ECO:0000256" key="4">
    <source>
        <dbReference type="ARBA" id="ARBA00022475"/>
    </source>
</evidence>
<evidence type="ECO:0000256" key="7">
    <source>
        <dbReference type="ARBA" id="ARBA00023136"/>
    </source>
</evidence>
<dbReference type="InterPro" id="IPR048279">
    <property type="entry name" value="MdtK-like"/>
</dbReference>
<evidence type="ECO:0000256" key="9">
    <source>
        <dbReference type="SAM" id="Phobius"/>
    </source>
</evidence>
<keyword evidence="5 9" id="KW-0812">Transmembrane</keyword>
<dbReference type="PANTHER" id="PTHR43549:SF3">
    <property type="entry name" value="MULTIDRUG RESISTANCE PROTEIN YPNP-RELATED"/>
    <property type="match status" value="1"/>
</dbReference>
<feature type="transmembrane region" description="Helical" evidence="9">
    <location>
        <begin position="289"/>
        <end position="306"/>
    </location>
</feature>